<dbReference type="EMBL" id="BSXS01000328">
    <property type="protein sequence ID" value="GME72027.1"/>
    <property type="molecule type" value="Genomic_DNA"/>
</dbReference>
<evidence type="ECO:0000313" key="1">
    <source>
        <dbReference type="EMBL" id="GME72027.1"/>
    </source>
</evidence>
<comment type="caution">
    <text evidence="1">The sequence shown here is derived from an EMBL/GenBank/DDBJ whole genome shotgun (WGS) entry which is preliminary data.</text>
</comment>
<keyword evidence="2" id="KW-1185">Reference proteome</keyword>
<proteinExistence type="predicted"/>
<protein>
    <submittedName>
        <fullName evidence="1">Unnamed protein product</fullName>
    </submittedName>
</protein>
<evidence type="ECO:0000313" key="2">
    <source>
        <dbReference type="Proteomes" id="UP001165064"/>
    </source>
</evidence>
<name>A0ACB5SSY8_AMBMO</name>
<gene>
    <name evidence="1" type="ORF">Amon02_000082000</name>
</gene>
<sequence>MLFPRQSPSTSFLLTPVLDLTGTALMLLPGTATPPPEVYSSESEIDDEKIRLTSTPVTGNGVNGRELDDGDDSNSVESSASFIDKIKEFCKEKQKKANKVVRFTDLSDQTIADTKRISHEDFSEYKVNPSKSQSLPAEESKSIELIDEDFHSITKNSIKKICLDAFPPLLDTLKDKTKASGEPKYRDRVPKKTHENKKRKKAIPGNRYHIYLKAKITKPVGKMEFMKHRAFFQKIKLERKPGPGDLI</sequence>
<reference evidence="1" key="1">
    <citation type="submission" date="2023-04" db="EMBL/GenBank/DDBJ databases">
        <title>Ambrosiozyma monospora NBRC 10751.</title>
        <authorList>
            <person name="Ichikawa N."/>
            <person name="Sato H."/>
            <person name="Tonouchi N."/>
        </authorList>
    </citation>
    <scope>NUCLEOTIDE SEQUENCE</scope>
    <source>
        <strain evidence="1">NBRC 10751</strain>
    </source>
</reference>
<accession>A0ACB5SSY8</accession>
<organism evidence="1 2">
    <name type="scientific">Ambrosiozyma monospora</name>
    <name type="common">Yeast</name>
    <name type="synonym">Endomycopsis monosporus</name>
    <dbReference type="NCBI Taxonomy" id="43982"/>
    <lineage>
        <taxon>Eukaryota</taxon>
        <taxon>Fungi</taxon>
        <taxon>Dikarya</taxon>
        <taxon>Ascomycota</taxon>
        <taxon>Saccharomycotina</taxon>
        <taxon>Pichiomycetes</taxon>
        <taxon>Pichiales</taxon>
        <taxon>Pichiaceae</taxon>
        <taxon>Ambrosiozyma</taxon>
    </lineage>
</organism>
<dbReference type="Proteomes" id="UP001165064">
    <property type="component" value="Unassembled WGS sequence"/>
</dbReference>